<dbReference type="RefSeq" id="WP_071923157.1">
    <property type="nucleotide sequence ID" value="NZ_CP018095.1"/>
</dbReference>
<gene>
    <name evidence="2" type="ORF">BOQ54_02135</name>
</gene>
<dbReference type="KEGG" id="cdq:BOQ54_02135"/>
<dbReference type="Pfam" id="PF13521">
    <property type="entry name" value="AAA_28"/>
    <property type="match status" value="1"/>
</dbReference>
<proteinExistence type="predicted"/>
<dbReference type="InterPro" id="IPR027417">
    <property type="entry name" value="P-loop_NTPase"/>
</dbReference>
<keyword evidence="3" id="KW-1185">Reference proteome</keyword>
<accession>A0AAC9JM97</accession>
<dbReference type="EMBL" id="CP018095">
    <property type="protein sequence ID" value="APF36273.1"/>
    <property type="molecule type" value="Genomic_DNA"/>
</dbReference>
<dbReference type="AlphaFoldDB" id="A0AAC9JM97"/>
<sequence length="182" mass="19717">MANDATDRFFVLTGGPGSGKTTLLAALAAAGHTVSPEAGRAIIRNQQAIGGPALPSADPALYAELMLAHDLAAHRRHLNGDGLVFFDRGIPDIAGYLDLVGLARPAHLERAIACCRYNRRVFICPPWPEIFTQDAERRQTLEEAERTHAAMVRIYDETGYDLIEVPRLPTAERAAFILASSA</sequence>
<dbReference type="SUPFAM" id="SSF52540">
    <property type="entry name" value="P-loop containing nucleoside triphosphate hydrolases"/>
    <property type="match status" value="1"/>
</dbReference>
<dbReference type="InterPro" id="IPR038727">
    <property type="entry name" value="NadR/Ttd14_AAA_dom"/>
</dbReference>
<organism evidence="2 3">
    <name type="scientific">Chelatococcus daeguensis</name>
    <dbReference type="NCBI Taxonomy" id="444444"/>
    <lineage>
        <taxon>Bacteria</taxon>
        <taxon>Pseudomonadati</taxon>
        <taxon>Pseudomonadota</taxon>
        <taxon>Alphaproteobacteria</taxon>
        <taxon>Hyphomicrobiales</taxon>
        <taxon>Chelatococcaceae</taxon>
        <taxon>Chelatococcus</taxon>
    </lineage>
</organism>
<evidence type="ECO:0000313" key="2">
    <source>
        <dbReference type="EMBL" id="APF36273.1"/>
    </source>
</evidence>
<dbReference type="Proteomes" id="UP000182703">
    <property type="component" value="Chromosome"/>
</dbReference>
<evidence type="ECO:0000259" key="1">
    <source>
        <dbReference type="Pfam" id="PF13521"/>
    </source>
</evidence>
<dbReference type="Gene3D" id="3.40.50.300">
    <property type="entry name" value="P-loop containing nucleotide triphosphate hydrolases"/>
    <property type="match status" value="1"/>
</dbReference>
<reference evidence="2 3" key="1">
    <citation type="submission" date="2016-11" db="EMBL/GenBank/DDBJ databases">
        <title>Complete genome sequence of the aerobically denitrifying bacterium Chelatococcus daeguensis TAD1.</title>
        <authorList>
            <person name="Yang Y."/>
            <person name="Huang S."/>
            <person name="Lin E."/>
        </authorList>
    </citation>
    <scope>NUCLEOTIDE SEQUENCE [LARGE SCALE GENOMIC DNA]</scope>
    <source>
        <strain evidence="2 3">TAD1</strain>
    </source>
</reference>
<evidence type="ECO:0000313" key="3">
    <source>
        <dbReference type="Proteomes" id="UP000182703"/>
    </source>
</evidence>
<name>A0AAC9JM97_9HYPH</name>
<protein>
    <submittedName>
        <fullName evidence="2">ATPase</fullName>
    </submittedName>
</protein>
<feature type="domain" description="NadR/Ttd14 AAA" evidence="1">
    <location>
        <begin position="10"/>
        <end position="173"/>
    </location>
</feature>